<gene>
    <name evidence="3" type="ORF">PW252_10160</name>
</gene>
<dbReference type="Pfam" id="PF12158">
    <property type="entry name" value="DUF3592"/>
    <property type="match status" value="1"/>
</dbReference>
<feature type="transmembrane region" description="Helical" evidence="1">
    <location>
        <begin position="120"/>
        <end position="144"/>
    </location>
</feature>
<feature type="domain" description="DUF3592" evidence="2">
    <location>
        <begin position="85"/>
        <end position="110"/>
    </location>
</feature>
<dbReference type="EMBL" id="CP118735">
    <property type="protein sequence ID" value="WNY50921.1"/>
    <property type="molecule type" value="Genomic_DNA"/>
</dbReference>
<dbReference type="InterPro" id="IPR021994">
    <property type="entry name" value="DUF3592"/>
</dbReference>
<accession>A0AA96VK32</accession>
<reference evidence="3" key="1">
    <citation type="submission" date="2023-02" db="EMBL/GenBank/DDBJ databases">
        <title>Streptococcus sp. Genome Sequencing and Assembly.</title>
        <authorList>
            <person name="Shore S.M."/>
            <person name="Nicholson T.L."/>
        </authorList>
    </citation>
    <scope>NUCLEOTIDE SEQUENCE</scope>
    <source>
        <strain evidence="3">29887</strain>
    </source>
</reference>
<evidence type="ECO:0000256" key="1">
    <source>
        <dbReference type="SAM" id="Phobius"/>
    </source>
</evidence>
<organism evidence="3">
    <name type="scientific">Streptococcus iners</name>
    <dbReference type="NCBI Taxonomy" id="3028084"/>
    <lineage>
        <taxon>Bacteria</taxon>
        <taxon>Bacillati</taxon>
        <taxon>Bacillota</taxon>
        <taxon>Bacilli</taxon>
        <taxon>Lactobacillales</taxon>
        <taxon>Streptococcaceae</taxon>
        <taxon>Streptococcus</taxon>
    </lineage>
</organism>
<protein>
    <recommendedName>
        <fullName evidence="2">DUF3592 domain-containing protein</fullName>
    </recommendedName>
</protein>
<sequence length="146" mass="16718">MDIQQNSTESTQGVVVDYKSWTGVKTPIVEYVVDNIKYRNFLSYSTHISAPLGMDYPREKEELRKTLLILTVIYNVNTLPYSFQSLWPLGTEMTVYYNPNNPKRSYVERYAGMVNYFKNATLLCGSAQVILTLIVVGISLFRLLNA</sequence>
<keyword evidence="1" id="KW-0812">Transmembrane</keyword>
<dbReference type="KEGG" id="sins:PW252_10160"/>
<proteinExistence type="predicted"/>
<evidence type="ECO:0000259" key="2">
    <source>
        <dbReference type="Pfam" id="PF12158"/>
    </source>
</evidence>
<keyword evidence="1" id="KW-1133">Transmembrane helix</keyword>
<name>A0AA96VK32_9STRE</name>
<dbReference type="AlphaFoldDB" id="A0AA96VK32"/>
<evidence type="ECO:0000313" key="3">
    <source>
        <dbReference type="EMBL" id="WNY50921.1"/>
    </source>
</evidence>
<keyword evidence="1" id="KW-0472">Membrane</keyword>